<organism evidence="1 2">
    <name type="scientific">Shouchella xiaoxiensis</name>
    <dbReference type="NCBI Taxonomy" id="766895"/>
    <lineage>
        <taxon>Bacteria</taxon>
        <taxon>Bacillati</taxon>
        <taxon>Bacillota</taxon>
        <taxon>Bacilli</taxon>
        <taxon>Bacillales</taxon>
        <taxon>Bacillaceae</taxon>
        <taxon>Shouchella</taxon>
    </lineage>
</organism>
<name>A0ABS2SNE5_9BACI</name>
<dbReference type="EMBL" id="JAFBCV010000001">
    <property type="protein sequence ID" value="MBM7837048.1"/>
    <property type="molecule type" value="Genomic_DNA"/>
</dbReference>
<reference evidence="1" key="1">
    <citation type="submission" date="2021-01" db="EMBL/GenBank/DDBJ databases">
        <title>Genomic Encyclopedia of Type Strains, Phase IV (KMG-IV): sequencing the most valuable type-strain genomes for metagenomic binning, comparative biology and taxonomic classification.</title>
        <authorList>
            <person name="Goeker M."/>
        </authorList>
    </citation>
    <scope>NUCLEOTIDE SEQUENCE</scope>
    <source>
        <strain evidence="1">DSM 21943</strain>
    </source>
</reference>
<gene>
    <name evidence="1" type="ORF">JOC54_000279</name>
</gene>
<protein>
    <submittedName>
        <fullName evidence="1">Uncharacterized protein</fullName>
    </submittedName>
</protein>
<dbReference type="RefSeq" id="WP_054792377.1">
    <property type="nucleotide sequence ID" value="NZ_JAFBCV010000001.1"/>
</dbReference>
<proteinExistence type="predicted"/>
<keyword evidence="2" id="KW-1185">Reference proteome</keyword>
<accession>A0ABS2SNE5</accession>
<evidence type="ECO:0000313" key="1">
    <source>
        <dbReference type="EMBL" id="MBM7837048.1"/>
    </source>
</evidence>
<comment type="caution">
    <text evidence="1">The sequence shown here is derived from an EMBL/GenBank/DDBJ whole genome shotgun (WGS) entry which is preliminary data.</text>
</comment>
<evidence type="ECO:0000313" key="2">
    <source>
        <dbReference type="Proteomes" id="UP001179280"/>
    </source>
</evidence>
<dbReference type="Proteomes" id="UP001179280">
    <property type="component" value="Unassembled WGS sequence"/>
</dbReference>
<sequence>MDTFGYKGTYKLQEEIAYDYKRNRIVNHVQEMMEGLGELKQKVTAVLDSSEGEIILATVEEVESNTLESQERLQLVVDEFIKFHTKFDEQANEMKTQPFTITYMEVPKD</sequence>